<keyword evidence="5" id="KW-0808">Transferase</keyword>
<dbReference type="Pfam" id="PF13947">
    <property type="entry name" value="GUB_WAK_bind"/>
    <property type="match status" value="1"/>
</dbReference>
<feature type="transmembrane region" description="Helical" evidence="16">
    <location>
        <begin position="256"/>
        <end position="278"/>
    </location>
</feature>
<proteinExistence type="inferred from homology"/>
<dbReference type="GO" id="GO:0016020">
    <property type="term" value="C:membrane"/>
    <property type="evidence" value="ECO:0007669"/>
    <property type="project" value="UniProtKB-SubCell"/>
</dbReference>
<dbReference type="STRING" id="3818.A0A444ZZL8"/>
<dbReference type="SMR" id="A0A444ZZL8"/>
<dbReference type="AlphaFoldDB" id="A0A444ZZL8"/>
<dbReference type="InterPro" id="IPR013083">
    <property type="entry name" value="Znf_RING/FYVE/PHD"/>
</dbReference>
<dbReference type="OrthoDB" id="8062037at2759"/>
<dbReference type="Pfam" id="PF13639">
    <property type="entry name" value="zf-RING_2"/>
    <property type="match status" value="1"/>
</dbReference>
<dbReference type="SMART" id="SM00184">
    <property type="entry name" value="RING"/>
    <property type="match status" value="1"/>
</dbReference>
<evidence type="ECO:0000256" key="17">
    <source>
        <dbReference type="SAM" id="SignalP"/>
    </source>
</evidence>
<evidence type="ECO:0000313" key="20">
    <source>
        <dbReference type="Proteomes" id="UP000289738"/>
    </source>
</evidence>
<keyword evidence="8 17" id="KW-0732">Signal</keyword>
<accession>A0A444ZZL8</accession>
<reference evidence="19 20" key="1">
    <citation type="submission" date="2019-01" db="EMBL/GenBank/DDBJ databases">
        <title>Sequencing of cultivated peanut Arachis hypogaea provides insights into genome evolution and oil improvement.</title>
        <authorList>
            <person name="Chen X."/>
        </authorList>
    </citation>
    <scope>NUCLEOTIDE SEQUENCE [LARGE SCALE GENOMIC DNA]</scope>
    <source>
        <strain evidence="20">cv. Fuhuasheng</strain>
        <tissue evidence="19">Leaves</tissue>
    </source>
</reference>
<evidence type="ECO:0000256" key="15">
    <source>
        <dbReference type="PROSITE-ProRule" id="PRU00175"/>
    </source>
</evidence>
<keyword evidence="6 16" id="KW-0812">Transmembrane</keyword>
<dbReference type="Gene3D" id="3.30.40.10">
    <property type="entry name" value="Zinc/RING finger domain, C3HC4 (zinc finger)"/>
    <property type="match status" value="1"/>
</dbReference>
<keyword evidence="13 16" id="KW-0472">Membrane</keyword>
<organism evidence="19 20">
    <name type="scientific">Arachis hypogaea</name>
    <name type="common">Peanut</name>
    <dbReference type="NCBI Taxonomy" id="3818"/>
    <lineage>
        <taxon>Eukaryota</taxon>
        <taxon>Viridiplantae</taxon>
        <taxon>Streptophyta</taxon>
        <taxon>Embryophyta</taxon>
        <taxon>Tracheophyta</taxon>
        <taxon>Spermatophyta</taxon>
        <taxon>Magnoliopsida</taxon>
        <taxon>eudicotyledons</taxon>
        <taxon>Gunneridae</taxon>
        <taxon>Pentapetalae</taxon>
        <taxon>rosids</taxon>
        <taxon>fabids</taxon>
        <taxon>Fabales</taxon>
        <taxon>Fabaceae</taxon>
        <taxon>Papilionoideae</taxon>
        <taxon>50 kb inversion clade</taxon>
        <taxon>dalbergioids sensu lato</taxon>
        <taxon>Dalbergieae</taxon>
        <taxon>Pterocarpus clade</taxon>
        <taxon>Arachis</taxon>
    </lineage>
</organism>
<dbReference type="GO" id="GO:0030247">
    <property type="term" value="F:polysaccharide binding"/>
    <property type="evidence" value="ECO:0007669"/>
    <property type="project" value="InterPro"/>
</dbReference>
<comment type="pathway">
    <text evidence="3">Protein modification; protein ubiquitination.</text>
</comment>
<keyword evidence="10" id="KW-0833">Ubl conjugation pathway</keyword>
<dbReference type="InterPro" id="IPR046948">
    <property type="entry name" value="ATL20-22-like"/>
</dbReference>
<dbReference type="PANTHER" id="PTHR46279:SF31">
    <property type="entry name" value="RING-H2 FINGER PROTEIN ATL20-LIKE ISOFORM X1"/>
    <property type="match status" value="1"/>
</dbReference>
<evidence type="ECO:0000259" key="18">
    <source>
        <dbReference type="PROSITE" id="PS50089"/>
    </source>
</evidence>
<keyword evidence="11" id="KW-0862">Zinc</keyword>
<evidence type="ECO:0000313" key="19">
    <source>
        <dbReference type="EMBL" id="RYR19614.1"/>
    </source>
</evidence>
<feature type="signal peptide" evidence="17">
    <location>
        <begin position="1"/>
        <end position="24"/>
    </location>
</feature>
<dbReference type="InterPro" id="IPR001841">
    <property type="entry name" value="Znf_RING"/>
</dbReference>
<dbReference type="EMBL" id="SDMP01000013">
    <property type="protein sequence ID" value="RYR19614.1"/>
    <property type="molecule type" value="Genomic_DNA"/>
</dbReference>
<keyword evidence="7" id="KW-0479">Metal-binding</keyword>
<evidence type="ECO:0000256" key="9">
    <source>
        <dbReference type="ARBA" id="ARBA00022771"/>
    </source>
</evidence>
<evidence type="ECO:0000256" key="7">
    <source>
        <dbReference type="ARBA" id="ARBA00022723"/>
    </source>
</evidence>
<feature type="chain" id="PRO_5019344144" description="RING-type E3 ubiquitin transferase" evidence="17">
    <location>
        <begin position="25"/>
        <end position="398"/>
    </location>
</feature>
<comment type="subcellular location">
    <subcellularLocation>
        <location evidence="2">Membrane</location>
        <topology evidence="2">Single-pass membrane protein</topology>
    </subcellularLocation>
</comment>
<evidence type="ECO:0000256" key="2">
    <source>
        <dbReference type="ARBA" id="ARBA00004167"/>
    </source>
</evidence>
<comment type="similarity">
    <text evidence="14">Belongs to the RING-type zinc finger family. ATL subfamily.</text>
</comment>
<evidence type="ECO:0000256" key="14">
    <source>
        <dbReference type="ARBA" id="ARBA00024209"/>
    </source>
</evidence>
<comment type="caution">
    <text evidence="19">The sequence shown here is derived from an EMBL/GenBank/DDBJ whole genome shotgun (WGS) entry which is preliminary data.</text>
</comment>
<evidence type="ECO:0000256" key="4">
    <source>
        <dbReference type="ARBA" id="ARBA00012483"/>
    </source>
</evidence>
<dbReference type="EC" id="2.3.2.27" evidence="4"/>
<evidence type="ECO:0000256" key="8">
    <source>
        <dbReference type="ARBA" id="ARBA00022729"/>
    </source>
</evidence>
<evidence type="ECO:0000256" key="6">
    <source>
        <dbReference type="ARBA" id="ARBA00022692"/>
    </source>
</evidence>
<dbReference type="Gramene" id="arahy.Tifrunner.gnm2.ann2.Ah13g391400.1">
    <property type="protein sequence ID" value="arahy.Tifrunner.gnm2.ann2.Ah13g391400.1-CDS"/>
    <property type="gene ID" value="arahy.Tifrunner.gnm2.ann2.Ah13g391400"/>
</dbReference>
<protein>
    <recommendedName>
        <fullName evidence="4">RING-type E3 ubiquitin transferase</fullName>
        <ecNumber evidence="4">2.3.2.27</ecNumber>
    </recommendedName>
</protein>
<comment type="catalytic activity">
    <reaction evidence="1">
        <text>S-ubiquitinyl-[E2 ubiquitin-conjugating enzyme]-L-cysteine + [acceptor protein]-L-lysine = [E2 ubiquitin-conjugating enzyme]-L-cysteine + N(6)-ubiquitinyl-[acceptor protein]-L-lysine.</text>
        <dbReference type="EC" id="2.3.2.27"/>
    </reaction>
</comment>
<evidence type="ECO:0000256" key="11">
    <source>
        <dbReference type="ARBA" id="ARBA00022833"/>
    </source>
</evidence>
<evidence type="ECO:0000256" key="3">
    <source>
        <dbReference type="ARBA" id="ARBA00004906"/>
    </source>
</evidence>
<keyword evidence="20" id="KW-1185">Reference proteome</keyword>
<feature type="domain" description="RING-type" evidence="18">
    <location>
        <begin position="336"/>
        <end position="378"/>
    </location>
</feature>
<dbReference type="PROSITE" id="PS50089">
    <property type="entry name" value="ZF_RING_2"/>
    <property type="match status" value="1"/>
</dbReference>
<keyword evidence="9 15" id="KW-0863">Zinc-finger</keyword>
<evidence type="ECO:0000256" key="13">
    <source>
        <dbReference type="ARBA" id="ARBA00023136"/>
    </source>
</evidence>
<dbReference type="GO" id="GO:0008270">
    <property type="term" value="F:zinc ion binding"/>
    <property type="evidence" value="ECO:0007669"/>
    <property type="project" value="UniProtKB-KW"/>
</dbReference>
<gene>
    <name evidence="19" type="ORF">Ahy_B03g064448</name>
</gene>
<keyword evidence="12 16" id="KW-1133">Transmembrane helix</keyword>
<evidence type="ECO:0000256" key="1">
    <source>
        <dbReference type="ARBA" id="ARBA00000900"/>
    </source>
</evidence>
<sequence length="398" mass="43976">MATVPPCILFLFLVALTSIGIAKAQFYCESISCGKGGVSIEFPFYLRENQIPGCGYPGFELSCANTTTEPLLTLPAEPGHFTVKLISLEDQQVWINDPQECLPKRLMRERGLNLQLSPFQLSSAYSLVNYTFLRCPSNLTALSMVQPIPCLNSGFNSSSKSSVVAILSNPPFPTPWTSPCHVISWAMIPVAGFPWPFWTDYYSDIKLEWDNPNCGSCEARGGRCGFVGPTLRDTAFHVGCYDLPTQLQGLSKKTKYGLGMGLGIPGALCIIVLAYLFYAKMKTHEQQRLSRSDFSTIILPRLPVQIMGLDAASIEKYPKTLLGESGRLPKPNDNLCSICLCEYQPKETLRTIPECNHYFHANCIDGWLKMNATCPLCRNLPERSVASLTPSIPASPTY</sequence>
<evidence type="ECO:0000256" key="16">
    <source>
        <dbReference type="SAM" id="Phobius"/>
    </source>
</evidence>
<dbReference type="InterPro" id="IPR025287">
    <property type="entry name" value="WAK_GUB"/>
</dbReference>
<dbReference type="CDD" id="cd16461">
    <property type="entry name" value="RING-H2_EL5-like"/>
    <property type="match status" value="1"/>
</dbReference>
<dbReference type="GO" id="GO:0061630">
    <property type="term" value="F:ubiquitin protein ligase activity"/>
    <property type="evidence" value="ECO:0007669"/>
    <property type="project" value="UniProtKB-EC"/>
</dbReference>
<evidence type="ECO:0000256" key="5">
    <source>
        <dbReference type="ARBA" id="ARBA00022679"/>
    </source>
</evidence>
<dbReference type="Proteomes" id="UP000289738">
    <property type="component" value="Chromosome B03"/>
</dbReference>
<dbReference type="SUPFAM" id="SSF57850">
    <property type="entry name" value="RING/U-box"/>
    <property type="match status" value="1"/>
</dbReference>
<evidence type="ECO:0000256" key="10">
    <source>
        <dbReference type="ARBA" id="ARBA00022786"/>
    </source>
</evidence>
<dbReference type="PANTHER" id="PTHR46279">
    <property type="entry name" value="RING/U-BOX SUPERFAMILY PROTEIN"/>
    <property type="match status" value="1"/>
</dbReference>
<evidence type="ECO:0000256" key="12">
    <source>
        <dbReference type="ARBA" id="ARBA00022989"/>
    </source>
</evidence>
<name>A0A444ZZL8_ARAHY</name>